<accession>A0AAV9K381</accession>
<name>A0AAV9K381_9SOLN</name>
<proteinExistence type="predicted"/>
<organism evidence="1 2">
    <name type="scientific">Solanum pinnatisectum</name>
    <name type="common">tansyleaf nightshade</name>
    <dbReference type="NCBI Taxonomy" id="50273"/>
    <lineage>
        <taxon>Eukaryota</taxon>
        <taxon>Viridiplantae</taxon>
        <taxon>Streptophyta</taxon>
        <taxon>Embryophyta</taxon>
        <taxon>Tracheophyta</taxon>
        <taxon>Spermatophyta</taxon>
        <taxon>Magnoliopsida</taxon>
        <taxon>eudicotyledons</taxon>
        <taxon>Gunneridae</taxon>
        <taxon>Pentapetalae</taxon>
        <taxon>asterids</taxon>
        <taxon>lamiids</taxon>
        <taxon>Solanales</taxon>
        <taxon>Solanaceae</taxon>
        <taxon>Solanoideae</taxon>
        <taxon>Solaneae</taxon>
        <taxon>Solanum</taxon>
    </lineage>
</organism>
<protein>
    <submittedName>
        <fullName evidence="1">Uncharacterized protein</fullName>
    </submittedName>
</protein>
<dbReference type="PANTHER" id="PTHR47481">
    <property type="match status" value="1"/>
</dbReference>
<reference evidence="1 2" key="1">
    <citation type="submission" date="2023-10" db="EMBL/GenBank/DDBJ databases">
        <title>Genome-Wide Identification Analysis in wild type Solanum Pinnatisectum Reveals Some Genes Defensing Phytophthora Infestans.</title>
        <authorList>
            <person name="Sun C."/>
        </authorList>
    </citation>
    <scope>NUCLEOTIDE SEQUENCE [LARGE SCALE GENOMIC DNA]</scope>
    <source>
        <strain evidence="1">LQN</strain>
        <tissue evidence="1">Leaf</tissue>
    </source>
</reference>
<dbReference type="Proteomes" id="UP001311915">
    <property type="component" value="Unassembled WGS sequence"/>
</dbReference>
<comment type="caution">
    <text evidence="1">The sequence shown here is derived from an EMBL/GenBank/DDBJ whole genome shotgun (WGS) entry which is preliminary data.</text>
</comment>
<evidence type="ECO:0000313" key="1">
    <source>
        <dbReference type="EMBL" id="KAK4707398.1"/>
    </source>
</evidence>
<keyword evidence="2" id="KW-1185">Reference proteome</keyword>
<dbReference type="AlphaFoldDB" id="A0AAV9K381"/>
<gene>
    <name evidence="1" type="ORF">R3W88_033044</name>
</gene>
<sequence>MFTSQSKVSSKDETCADNLVVATHPITDDDLVLFILGGLGQGYDDVVVSFIARADLISLFDLHGFLLSHKYHLEQMTSLVQGLGSQANLST</sequence>
<dbReference type="EMBL" id="JAWPEI010000016">
    <property type="protein sequence ID" value="KAK4707398.1"/>
    <property type="molecule type" value="Genomic_DNA"/>
</dbReference>
<dbReference type="PANTHER" id="PTHR47481:SF42">
    <property type="entry name" value="RHO GTPASE-ACTIVATING PROTEIN GACK-LIKE"/>
    <property type="match status" value="1"/>
</dbReference>
<evidence type="ECO:0000313" key="2">
    <source>
        <dbReference type="Proteomes" id="UP001311915"/>
    </source>
</evidence>